<evidence type="ECO:0000313" key="1">
    <source>
        <dbReference type="EMBL" id="MWV26650.1"/>
    </source>
</evidence>
<reference evidence="1 2" key="1">
    <citation type="submission" date="2019-12" db="EMBL/GenBank/DDBJ databases">
        <authorList>
            <person name="Lee S.D."/>
        </authorList>
    </citation>
    <scope>NUCLEOTIDE SEQUENCE [LARGE SCALE GENOMIC DNA]</scope>
    <source>
        <strain evidence="1 2">GH3-10</strain>
    </source>
</reference>
<dbReference type="Gene3D" id="1.25.40.10">
    <property type="entry name" value="Tetratricopeptide repeat domain"/>
    <property type="match status" value="2"/>
</dbReference>
<comment type="caution">
    <text evidence="1">The sequence shown here is derived from an EMBL/GenBank/DDBJ whole genome shotgun (WGS) entry which is preliminary data.</text>
</comment>
<gene>
    <name evidence="1" type="ORF">GRF63_01915</name>
</gene>
<sequence length="771" mass="87138">MLGELDIPEQVRQVSFRHGGANGGRTEGTDMPDEMLTVPDHYLVEISSAKNITLDGYAVQVNYFYKRFDDFFSDRGRQLRFAQLASEETLDEFHSWLEAQPSFDRLPEEDQLILKRIRIAKDTKENIHAALSAMLELVPRERLIVTTHVDAQDVAGRHLSSRRRHISDVEECCYNLDITCYNPTGLMRRMGQRVALQNDGRDLTHFTEKFSDALFRDWNAHFFGADPLVEEHGFNLKKYARDIEAGDVFRASRELRAAVRQYPDNYPLQLELARLKYRLGDYASALEFYEERGKDGVFSDSDQEAWLVSTYETGAFKKAYELGEMLLADEVETDTIHATVARAAAGIGEIDNAISRWKHLFFEGQAPFEAASEVLDLLDRRSNSAVRKDEWVALVLERYPEHEDALAVLWRSAIAKRSFERLNYLLGKSQNFSSELAIELAAECCDAELHALGAKLLVSQSEWDAEIEEGSTAETLRSWADDRRSRWLIEGGQLLEAGKLGEAAQRISAAGIAGDARARQPMREVQKALLTSAREAYKAAEYEKVLKVVETARRALVEFREMHLLAGRSNYNLENYEAAVEHLLEEVAGKPFNARMAWIIARAAINSDQFGVAIDQLLLIADDESSTAEERADAVSRAERLVGRTVRQVRDLTAQERFGDAHQLVGKLSRLEAGQERAETERRRLGSALKKQIAVLHESQTDEQLDLARLLLEIDPENEFAAKNAALAALHSGQFETAIGFFEKQRPLTDNKRQVDRNIAKCQALLARKAA</sequence>
<accession>A0A844X9Z6</accession>
<keyword evidence="2" id="KW-1185">Reference proteome</keyword>
<dbReference type="Pfam" id="PF14559">
    <property type="entry name" value="TPR_19"/>
    <property type="match status" value="1"/>
</dbReference>
<evidence type="ECO:0008006" key="3">
    <source>
        <dbReference type="Google" id="ProtNLM"/>
    </source>
</evidence>
<dbReference type="EMBL" id="WUBR01000001">
    <property type="protein sequence ID" value="MWV26650.1"/>
    <property type="molecule type" value="Genomic_DNA"/>
</dbReference>
<protein>
    <recommendedName>
        <fullName evidence="3">Tetratricopeptide repeat protein</fullName>
    </recommendedName>
</protein>
<reference evidence="1 2" key="2">
    <citation type="submission" date="2020-02" db="EMBL/GenBank/DDBJ databases">
        <title>Erythrobacter dongmakensis sp. nov., isolated from a tidal mudflat.</title>
        <authorList>
            <person name="Kim I.S."/>
        </authorList>
    </citation>
    <scope>NUCLEOTIDE SEQUENCE [LARGE SCALE GENOMIC DNA]</scope>
    <source>
        <strain evidence="1 2">GH3-10</strain>
    </source>
</reference>
<name>A0A844X9Z6_9SPHN</name>
<dbReference type="RefSeq" id="WP_160484323.1">
    <property type="nucleotide sequence ID" value="NZ_WUBR01000001.1"/>
</dbReference>
<dbReference type="InterPro" id="IPR011990">
    <property type="entry name" value="TPR-like_helical_dom_sf"/>
</dbReference>
<organism evidence="1 2">
    <name type="scientific">Aurantiacibacter rhizosphaerae</name>
    <dbReference type="NCBI Taxonomy" id="2691582"/>
    <lineage>
        <taxon>Bacteria</taxon>
        <taxon>Pseudomonadati</taxon>
        <taxon>Pseudomonadota</taxon>
        <taxon>Alphaproteobacteria</taxon>
        <taxon>Sphingomonadales</taxon>
        <taxon>Erythrobacteraceae</taxon>
        <taxon>Aurantiacibacter</taxon>
    </lineage>
</organism>
<dbReference type="Proteomes" id="UP000461409">
    <property type="component" value="Unassembled WGS sequence"/>
</dbReference>
<proteinExistence type="predicted"/>
<evidence type="ECO:0000313" key="2">
    <source>
        <dbReference type="Proteomes" id="UP000461409"/>
    </source>
</evidence>
<dbReference type="SUPFAM" id="SSF48452">
    <property type="entry name" value="TPR-like"/>
    <property type="match status" value="2"/>
</dbReference>
<dbReference type="AlphaFoldDB" id="A0A844X9Z6"/>